<feature type="transmembrane region" description="Helical" evidence="7">
    <location>
        <begin position="239"/>
        <end position="260"/>
    </location>
</feature>
<dbReference type="Proteomes" id="UP000529783">
    <property type="component" value="Unassembled WGS sequence"/>
</dbReference>
<evidence type="ECO:0000256" key="5">
    <source>
        <dbReference type="ARBA" id="ARBA00022840"/>
    </source>
</evidence>
<dbReference type="EMBL" id="JACCBA010000001">
    <property type="protein sequence ID" value="NYD52824.1"/>
    <property type="molecule type" value="Genomic_DNA"/>
</dbReference>
<keyword evidence="4" id="KW-0418">Kinase</keyword>
<name>A0A7Y9JMQ2_9ACTN</name>
<evidence type="ECO:0000256" key="6">
    <source>
        <dbReference type="SAM" id="MobiDB-lite"/>
    </source>
</evidence>
<keyword evidence="7" id="KW-1133">Transmembrane helix</keyword>
<protein>
    <recommendedName>
        <fullName evidence="1">non-specific serine/threonine protein kinase</fullName>
        <ecNumber evidence="1">2.7.11.1</ecNumber>
    </recommendedName>
</protein>
<feature type="domain" description="Protein kinase" evidence="8">
    <location>
        <begin position="1"/>
        <end position="117"/>
    </location>
</feature>
<dbReference type="AlphaFoldDB" id="A0A7Y9JMQ2"/>
<evidence type="ECO:0000256" key="4">
    <source>
        <dbReference type="ARBA" id="ARBA00022777"/>
    </source>
</evidence>
<keyword evidence="2" id="KW-0808">Transferase</keyword>
<dbReference type="Pfam" id="PF00069">
    <property type="entry name" value="Pkinase"/>
    <property type="match status" value="1"/>
</dbReference>
<organism evidence="9 10">
    <name type="scientific">Actinomadura luteofluorescens</name>
    <dbReference type="NCBI Taxonomy" id="46163"/>
    <lineage>
        <taxon>Bacteria</taxon>
        <taxon>Bacillati</taxon>
        <taxon>Actinomycetota</taxon>
        <taxon>Actinomycetes</taxon>
        <taxon>Streptosporangiales</taxon>
        <taxon>Thermomonosporaceae</taxon>
        <taxon>Actinomadura</taxon>
    </lineage>
</organism>
<dbReference type="PANTHER" id="PTHR43671">
    <property type="entry name" value="SERINE/THREONINE-PROTEIN KINASE NEK"/>
    <property type="match status" value="1"/>
</dbReference>
<accession>A0A7Y9JMQ2</accession>
<dbReference type="InterPro" id="IPR000719">
    <property type="entry name" value="Prot_kinase_dom"/>
</dbReference>
<keyword evidence="5" id="KW-0067">ATP-binding</keyword>
<gene>
    <name evidence="9" type="ORF">BJY14_008807</name>
</gene>
<dbReference type="InterPro" id="IPR011009">
    <property type="entry name" value="Kinase-like_dom_sf"/>
</dbReference>
<dbReference type="SUPFAM" id="SSF56112">
    <property type="entry name" value="Protein kinase-like (PK-like)"/>
    <property type="match status" value="1"/>
</dbReference>
<evidence type="ECO:0000313" key="9">
    <source>
        <dbReference type="EMBL" id="NYD52824.1"/>
    </source>
</evidence>
<dbReference type="GO" id="GO:0005524">
    <property type="term" value="F:ATP binding"/>
    <property type="evidence" value="ECO:0007669"/>
    <property type="project" value="UniProtKB-KW"/>
</dbReference>
<comment type="caution">
    <text evidence="9">The sequence shown here is derived from an EMBL/GenBank/DDBJ whole genome shotgun (WGS) entry which is preliminary data.</text>
</comment>
<dbReference type="PANTHER" id="PTHR43671:SF13">
    <property type="entry name" value="SERINE_THREONINE-PROTEIN KINASE NEK2"/>
    <property type="match status" value="1"/>
</dbReference>
<evidence type="ECO:0000256" key="3">
    <source>
        <dbReference type="ARBA" id="ARBA00022741"/>
    </source>
</evidence>
<evidence type="ECO:0000259" key="8">
    <source>
        <dbReference type="PROSITE" id="PS50011"/>
    </source>
</evidence>
<feature type="transmembrane region" description="Helical" evidence="7">
    <location>
        <begin position="166"/>
        <end position="187"/>
    </location>
</feature>
<proteinExistence type="predicted"/>
<feature type="transmembrane region" description="Helical" evidence="7">
    <location>
        <begin position="207"/>
        <end position="227"/>
    </location>
</feature>
<dbReference type="InterPro" id="IPR050660">
    <property type="entry name" value="NEK_Ser/Thr_kinase"/>
</dbReference>
<feature type="transmembrane region" description="Helical" evidence="7">
    <location>
        <begin position="292"/>
        <end position="315"/>
    </location>
</feature>
<evidence type="ECO:0000256" key="7">
    <source>
        <dbReference type="SAM" id="Phobius"/>
    </source>
</evidence>
<dbReference type="PROSITE" id="PS50011">
    <property type="entry name" value="PROTEIN_KINASE_DOM"/>
    <property type="match status" value="1"/>
</dbReference>
<reference evidence="9 10" key="1">
    <citation type="submission" date="2020-07" db="EMBL/GenBank/DDBJ databases">
        <title>Sequencing the genomes of 1000 actinobacteria strains.</title>
        <authorList>
            <person name="Klenk H.-P."/>
        </authorList>
    </citation>
    <scope>NUCLEOTIDE SEQUENCE [LARGE SCALE GENOMIC DNA]</scope>
    <source>
        <strain evidence="9 10">DSM 40398</strain>
    </source>
</reference>
<keyword evidence="10" id="KW-1185">Reference proteome</keyword>
<keyword evidence="3" id="KW-0547">Nucleotide-binding</keyword>
<dbReference type="GO" id="GO:0004674">
    <property type="term" value="F:protein serine/threonine kinase activity"/>
    <property type="evidence" value="ECO:0007669"/>
    <property type="project" value="UniProtKB-EC"/>
</dbReference>
<feature type="region of interest" description="Disordered" evidence="6">
    <location>
        <begin position="131"/>
        <end position="153"/>
    </location>
</feature>
<dbReference type="EC" id="2.7.11.1" evidence="1"/>
<dbReference type="Gene3D" id="1.10.510.10">
    <property type="entry name" value="Transferase(Phosphotransferase) domain 1"/>
    <property type="match status" value="1"/>
</dbReference>
<keyword evidence="7" id="KW-0812">Transmembrane</keyword>
<feature type="compositionally biased region" description="Low complexity" evidence="6">
    <location>
        <begin position="144"/>
        <end position="153"/>
    </location>
</feature>
<evidence type="ECO:0000256" key="1">
    <source>
        <dbReference type="ARBA" id="ARBA00012513"/>
    </source>
</evidence>
<evidence type="ECO:0000256" key="2">
    <source>
        <dbReference type="ARBA" id="ARBA00022679"/>
    </source>
</evidence>
<evidence type="ECO:0000313" key="10">
    <source>
        <dbReference type="Proteomes" id="UP000529783"/>
    </source>
</evidence>
<sequence length="325" mass="32298">MLTDFGIAAVDGDTTLTRSGALLGTPAYMSPEQVRGLPATAESDLWSLGATLHALVEGRPPFPGPSTGAVFVAIATQEPAPAPNAGPLAPVLTGLLRKNPAERMTLDQAQAMLAPLASSQAGPVPAPVVQQVRPAAPGHGGRSSPGSPSPAGLIAGVPSSPGRSRWAGFAVAGAAALLMVAVMLPWLKVSASLPEVSGARGVTATSSGLAAGWGWGTLACGAAAAVLGMIGGVRNKGGLAASAAAPALLSLLMLGIVAVLSRIDKPTVPVPKSLPPALGAALNAHAKESLGFGWYLAVLLTLLVIGLSVVAFALANRDRARPPVH</sequence>
<keyword evidence="7" id="KW-0472">Membrane</keyword>